<sequence>MTTSLNVIALISGGKDSLFSILHCLANGHTVVALANLYPPTFPSDNTDDEDLNSFMYQTVGHTIIPFYEEALGIPLYRQEIRGSAVNAAREYAEQDEDETESLVPLLEKVMQRHPLANAVSTGAIFSTYQRTRVENVAVRLGLVPLAFLWQFPVLPPYTQSSLLCDMRAVGQDARIIKVASAGLDESFLWENVADSGTVKRMMKGLGRFSENGDGALVGEGGEFETLAVDGPSGLWKGRIVVEGGEDAVVVMGGGTAVWRGKGVRVEMKEKGDEVDDGLERLRIPELFDDEFSRVLGAEVDSGKCVAMIDPREPPSFDSLPTNTHTSHGDTFTFTNITGETSPGISSTPQVQLTNILLRLHQVLQLHHVPKEAIAQCTLLVRDMSTFSTLNTIYAKYFSFTTPPARITVAVGTSMPKPFDVILSITAHKDTTRRTGLHIQSQSYWAPANIGPYSQAISVPIPYSPTNPPPTTETKPRGNEVYIAGQIPLVPATMALHLSAGFQAAATLSLQHLWRIGRSQRVRWWTAGVAMIPHSEDRAGQEERVLCAQAVWKGIHAYRDEGDEEVDVDPWDRQNFGPTFEDRVFRAEIPDFSTVATLGSAASGGVGIAPVRPPCFVVEVEALPRYAQVEWACLGLAASDLNLDLDLDVVSSGAEKRGTVIRCRGTGTRYFAVEILDKKGDGGIVRGLGMGPATLLLPPSSFLLPTSSFLPTTK</sequence>
<keyword evidence="7" id="KW-0378">Hydrolase</keyword>
<evidence type="ECO:0000256" key="2">
    <source>
        <dbReference type="ARBA" id="ARBA00018426"/>
    </source>
</evidence>
<dbReference type="CDD" id="cd06156">
    <property type="entry name" value="eu_AANH_C_2"/>
    <property type="match status" value="1"/>
</dbReference>
<evidence type="ECO:0000256" key="3">
    <source>
        <dbReference type="ARBA" id="ARBA00029814"/>
    </source>
</evidence>
<dbReference type="SUPFAM" id="SSF55298">
    <property type="entry name" value="YjgF-like"/>
    <property type="match status" value="2"/>
</dbReference>
<feature type="domain" description="Diphthamide synthase" evidence="6">
    <location>
        <begin position="6"/>
        <end position="243"/>
    </location>
</feature>
<dbReference type="InterPro" id="IPR030662">
    <property type="entry name" value="DPH6/MJ0570"/>
</dbReference>
<dbReference type="InterPro" id="IPR035959">
    <property type="entry name" value="RutC-like_sf"/>
</dbReference>
<dbReference type="CDD" id="cd01994">
    <property type="entry name" value="AANH_PF0828-like"/>
    <property type="match status" value="1"/>
</dbReference>
<evidence type="ECO:0000256" key="1">
    <source>
        <dbReference type="ARBA" id="ARBA00012089"/>
    </source>
</evidence>
<dbReference type="OrthoDB" id="686384at2759"/>
<dbReference type="NCBIfam" id="TIGR00290">
    <property type="entry name" value="MJ0570_dom"/>
    <property type="match status" value="1"/>
</dbReference>
<dbReference type="SUPFAM" id="SSF52402">
    <property type="entry name" value="Adenine nucleotide alpha hydrolases-like"/>
    <property type="match status" value="1"/>
</dbReference>
<organism evidence="7 8">
    <name type="scientific">Massarina eburnea CBS 473.64</name>
    <dbReference type="NCBI Taxonomy" id="1395130"/>
    <lineage>
        <taxon>Eukaryota</taxon>
        <taxon>Fungi</taxon>
        <taxon>Dikarya</taxon>
        <taxon>Ascomycota</taxon>
        <taxon>Pezizomycotina</taxon>
        <taxon>Dothideomycetes</taxon>
        <taxon>Pleosporomycetidae</taxon>
        <taxon>Pleosporales</taxon>
        <taxon>Massarineae</taxon>
        <taxon>Massarinaceae</taxon>
        <taxon>Massarina</taxon>
    </lineage>
</organism>
<dbReference type="InterPro" id="IPR002761">
    <property type="entry name" value="Diphthami_syn_dom"/>
</dbReference>
<dbReference type="Gene3D" id="3.40.50.620">
    <property type="entry name" value="HUPs"/>
    <property type="match status" value="1"/>
</dbReference>
<name>A0A6A6SB10_9PLEO</name>
<dbReference type="InterPro" id="IPR006175">
    <property type="entry name" value="YjgF/YER057c/UK114"/>
</dbReference>
<dbReference type="EMBL" id="MU006779">
    <property type="protein sequence ID" value="KAF2644397.1"/>
    <property type="molecule type" value="Genomic_DNA"/>
</dbReference>
<evidence type="ECO:0000259" key="6">
    <source>
        <dbReference type="Pfam" id="PF01902"/>
    </source>
</evidence>
<dbReference type="EC" id="6.3.1.14" evidence="1"/>
<dbReference type="PANTHER" id="PTHR12196">
    <property type="entry name" value="DOMAIN OF UNKNOWN FUNCTION 71 DUF71 -CONTAINING PROTEIN"/>
    <property type="match status" value="1"/>
</dbReference>
<dbReference type="Gene3D" id="3.30.1330.40">
    <property type="entry name" value="RutC-like"/>
    <property type="match status" value="2"/>
</dbReference>
<dbReference type="Gene3D" id="3.90.1490.10">
    <property type="entry name" value="putative n-type atp pyrophosphatase, domain 2"/>
    <property type="match status" value="1"/>
</dbReference>
<dbReference type="GO" id="GO:0017183">
    <property type="term" value="P:protein histidyl modification to diphthamide"/>
    <property type="evidence" value="ECO:0007669"/>
    <property type="project" value="TreeGrafter"/>
</dbReference>
<dbReference type="Pfam" id="PF01902">
    <property type="entry name" value="Diphthami_syn_2"/>
    <property type="match status" value="1"/>
</dbReference>
<evidence type="ECO:0000256" key="5">
    <source>
        <dbReference type="ARBA" id="ARBA00048108"/>
    </source>
</evidence>
<evidence type="ECO:0000313" key="7">
    <source>
        <dbReference type="EMBL" id="KAF2644397.1"/>
    </source>
</evidence>
<evidence type="ECO:0000256" key="4">
    <source>
        <dbReference type="ARBA" id="ARBA00031552"/>
    </source>
</evidence>
<dbReference type="Pfam" id="PF01042">
    <property type="entry name" value="Ribonuc_L-PSP"/>
    <property type="match status" value="1"/>
</dbReference>
<dbReference type="AlphaFoldDB" id="A0A6A6SB10"/>
<reference evidence="7" key="1">
    <citation type="journal article" date="2020" name="Stud. Mycol.">
        <title>101 Dothideomycetes genomes: a test case for predicting lifestyles and emergence of pathogens.</title>
        <authorList>
            <person name="Haridas S."/>
            <person name="Albert R."/>
            <person name="Binder M."/>
            <person name="Bloem J."/>
            <person name="Labutti K."/>
            <person name="Salamov A."/>
            <person name="Andreopoulos B."/>
            <person name="Baker S."/>
            <person name="Barry K."/>
            <person name="Bills G."/>
            <person name="Bluhm B."/>
            <person name="Cannon C."/>
            <person name="Castanera R."/>
            <person name="Culley D."/>
            <person name="Daum C."/>
            <person name="Ezra D."/>
            <person name="Gonzalez J."/>
            <person name="Henrissat B."/>
            <person name="Kuo A."/>
            <person name="Liang C."/>
            <person name="Lipzen A."/>
            <person name="Lutzoni F."/>
            <person name="Magnuson J."/>
            <person name="Mondo S."/>
            <person name="Nolan M."/>
            <person name="Ohm R."/>
            <person name="Pangilinan J."/>
            <person name="Park H.-J."/>
            <person name="Ramirez L."/>
            <person name="Alfaro M."/>
            <person name="Sun H."/>
            <person name="Tritt A."/>
            <person name="Yoshinaga Y."/>
            <person name="Zwiers L.-H."/>
            <person name="Turgeon B."/>
            <person name="Goodwin S."/>
            <person name="Spatafora J."/>
            <person name="Crous P."/>
            <person name="Grigoriev I."/>
        </authorList>
    </citation>
    <scope>NUCLEOTIDE SEQUENCE</scope>
    <source>
        <strain evidence="7">CBS 473.64</strain>
    </source>
</reference>
<gene>
    <name evidence="7" type="ORF">P280DRAFT_515333</name>
</gene>
<evidence type="ECO:0000313" key="8">
    <source>
        <dbReference type="Proteomes" id="UP000799753"/>
    </source>
</evidence>
<comment type="catalytic activity">
    <reaction evidence="5">
        <text>diphthine-[translation elongation factor 2] + NH4(+) + ATP = diphthamide-[translation elongation factor 2] + AMP + diphosphate + H(+)</text>
        <dbReference type="Rhea" id="RHEA:19753"/>
        <dbReference type="Rhea" id="RHEA-COMP:10172"/>
        <dbReference type="Rhea" id="RHEA-COMP:10174"/>
        <dbReference type="ChEBI" id="CHEBI:15378"/>
        <dbReference type="ChEBI" id="CHEBI:16692"/>
        <dbReference type="ChEBI" id="CHEBI:28938"/>
        <dbReference type="ChEBI" id="CHEBI:30616"/>
        <dbReference type="ChEBI" id="CHEBI:33019"/>
        <dbReference type="ChEBI" id="CHEBI:82696"/>
        <dbReference type="ChEBI" id="CHEBI:456215"/>
        <dbReference type="EC" id="6.3.1.14"/>
    </reaction>
</comment>
<dbReference type="PANTHER" id="PTHR12196:SF2">
    <property type="entry name" value="DIPHTHINE--AMMONIA LIGASE"/>
    <property type="match status" value="1"/>
</dbReference>
<dbReference type="GO" id="GO:0016787">
    <property type="term" value="F:hydrolase activity"/>
    <property type="evidence" value="ECO:0007669"/>
    <property type="project" value="UniProtKB-KW"/>
</dbReference>
<accession>A0A6A6SB10</accession>
<dbReference type="FunFam" id="3.40.50.620:FF:000145">
    <property type="entry name" value="ATP-binding domain containing protein"/>
    <property type="match status" value="1"/>
</dbReference>
<dbReference type="Proteomes" id="UP000799753">
    <property type="component" value="Unassembled WGS sequence"/>
</dbReference>
<proteinExistence type="predicted"/>
<dbReference type="InterPro" id="IPR014729">
    <property type="entry name" value="Rossmann-like_a/b/a_fold"/>
</dbReference>
<protein>
    <recommendedName>
        <fullName evidence="2">Diphthine--ammonia ligase</fullName>
        <ecNumber evidence="1">6.3.1.14</ecNumber>
    </recommendedName>
    <alternativeName>
        <fullName evidence="3">Diphthamide synthase</fullName>
    </alternativeName>
    <alternativeName>
        <fullName evidence="4">Diphthamide synthetase</fullName>
    </alternativeName>
</protein>
<dbReference type="GO" id="GO:0017178">
    <property type="term" value="F:diphthine-ammonia ligase activity"/>
    <property type="evidence" value="ECO:0007669"/>
    <property type="project" value="UniProtKB-EC"/>
</dbReference>
<keyword evidence="8" id="KW-1185">Reference proteome</keyword>